<dbReference type="Gene3D" id="3.40.190.10">
    <property type="entry name" value="Periplasmic binding protein-like II"/>
    <property type="match status" value="2"/>
</dbReference>
<gene>
    <name evidence="8" type="primary">modA</name>
    <name evidence="8" type="ORF">MNODULE_21780</name>
</gene>
<evidence type="ECO:0000256" key="4">
    <source>
        <dbReference type="ARBA" id="ARBA00022729"/>
    </source>
</evidence>
<dbReference type="GO" id="GO:1901359">
    <property type="term" value="F:tungstate binding"/>
    <property type="evidence" value="ECO:0007669"/>
    <property type="project" value="UniProtKB-ARBA"/>
</dbReference>
<keyword evidence="4 7" id="KW-0732">Signal</keyword>
<dbReference type="SUPFAM" id="SSF53850">
    <property type="entry name" value="Periplasmic binding protein-like II"/>
    <property type="match status" value="1"/>
</dbReference>
<feature type="signal peptide" evidence="7">
    <location>
        <begin position="1"/>
        <end position="24"/>
    </location>
</feature>
<dbReference type="Pfam" id="PF13531">
    <property type="entry name" value="SBP_bac_11"/>
    <property type="match status" value="1"/>
</dbReference>
<proteinExistence type="inferred from homology"/>
<dbReference type="GO" id="GO:0046872">
    <property type="term" value="F:metal ion binding"/>
    <property type="evidence" value="ECO:0007669"/>
    <property type="project" value="UniProtKB-KW"/>
</dbReference>
<feature type="chain" id="PRO_5030753544" evidence="7">
    <location>
        <begin position="25"/>
        <end position="264"/>
    </location>
</feature>
<evidence type="ECO:0000256" key="2">
    <source>
        <dbReference type="ARBA" id="ARBA00022505"/>
    </source>
</evidence>
<dbReference type="EMBL" id="VTOW01000006">
    <property type="protein sequence ID" value="NKE73393.1"/>
    <property type="molecule type" value="Genomic_DNA"/>
</dbReference>
<protein>
    <submittedName>
        <fullName evidence="8">Molybdate ABC transporter substrate-binding protein</fullName>
    </submittedName>
</protein>
<dbReference type="InterPro" id="IPR005950">
    <property type="entry name" value="ModA"/>
</dbReference>
<accession>A0A7X6DU20</accession>
<evidence type="ECO:0000313" key="8">
    <source>
        <dbReference type="EMBL" id="NKE73393.1"/>
    </source>
</evidence>
<reference evidence="8 9" key="1">
    <citation type="journal article" date="2020" name="Nature">
        <title>Bacterial chemolithoautotrophy via manganese oxidation.</title>
        <authorList>
            <person name="Yu H."/>
            <person name="Leadbetter J.R."/>
        </authorList>
    </citation>
    <scope>NUCLEOTIDE SEQUENCE [LARGE SCALE GENOMIC DNA]</scope>
    <source>
        <strain evidence="8 9">Mn-1</strain>
    </source>
</reference>
<dbReference type="FunFam" id="3.40.190.10:FF:000035">
    <property type="entry name" value="Molybdate ABC transporter substrate-binding protein"/>
    <property type="match status" value="1"/>
</dbReference>
<dbReference type="NCBIfam" id="TIGR01256">
    <property type="entry name" value="modA"/>
    <property type="match status" value="1"/>
</dbReference>
<keyword evidence="3 6" id="KW-0479">Metal-binding</keyword>
<dbReference type="RefSeq" id="WP_168063342.1">
    <property type="nucleotide sequence ID" value="NZ_VTOW01000006.1"/>
</dbReference>
<dbReference type="Proteomes" id="UP000534783">
    <property type="component" value="Unassembled WGS sequence"/>
</dbReference>
<dbReference type="PANTHER" id="PTHR30632:SF14">
    <property type="entry name" value="TUNGSTATE_MOLYBDATE_CHROMATE-BINDING PROTEIN MODA"/>
    <property type="match status" value="1"/>
</dbReference>
<evidence type="ECO:0000256" key="1">
    <source>
        <dbReference type="ARBA" id="ARBA00009175"/>
    </source>
</evidence>
<sequence length="264" mass="28080">MRRIGVLGLFVFICVIIAFSSNGAASSSPTLAVAAASDLQFAMGEIASAFEKSTGSRVKVSFGASGSFVAQITAGAPFDLFFSADESYPKRLIETGLAIPESFFRYATGRLVLWVPNGSPIDVAKEEMQALLHPSVRKVAIANPAHAPYGKAAVSALQSSGLYERVQSRLVLGENISQAAQFVQSGNADIGLLSLSHASAAPMKEKGRFWLVPVDAYPPLHQAAVILRRSREAALAQSLIDFIKEGEGKAILERYGFTLSSEAK</sequence>
<comment type="caution">
    <text evidence="8">The sequence shown here is derived from an EMBL/GenBank/DDBJ whole genome shotgun (WGS) entry which is preliminary data.</text>
</comment>
<dbReference type="GO" id="GO:0015689">
    <property type="term" value="P:molybdate ion transport"/>
    <property type="evidence" value="ECO:0007669"/>
    <property type="project" value="InterPro"/>
</dbReference>
<organism evidence="8 9">
    <name type="scientific">Candidatus Manganitrophus noduliformans</name>
    <dbReference type="NCBI Taxonomy" id="2606439"/>
    <lineage>
        <taxon>Bacteria</taxon>
        <taxon>Pseudomonadati</taxon>
        <taxon>Nitrospirota</taxon>
        <taxon>Nitrospiria</taxon>
        <taxon>Candidatus Troglogloeales</taxon>
        <taxon>Candidatus Manganitrophaceae</taxon>
        <taxon>Candidatus Manganitrophus</taxon>
    </lineage>
</organism>
<evidence type="ECO:0000256" key="7">
    <source>
        <dbReference type="SAM" id="SignalP"/>
    </source>
</evidence>
<keyword evidence="2 6" id="KW-0500">Molybdenum</keyword>
<comment type="similarity">
    <text evidence="1">Belongs to the bacterial solute-binding protein ModA family.</text>
</comment>
<evidence type="ECO:0000256" key="6">
    <source>
        <dbReference type="PIRSR" id="PIRSR004846-1"/>
    </source>
</evidence>
<dbReference type="PIRSF" id="PIRSF004846">
    <property type="entry name" value="ModA"/>
    <property type="match status" value="1"/>
</dbReference>
<dbReference type="InterPro" id="IPR044084">
    <property type="entry name" value="AvModA-like_subst-bd"/>
</dbReference>
<name>A0A7X6DU20_9BACT</name>
<feature type="binding site" evidence="6">
    <location>
        <position position="65"/>
    </location>
    <ligand>
        <name>molybdate</name>
        <dbReference type="ChEBI" id="CHEBI:36264"/>
    </ligand>
</feature>
<comment type="subunit">
    <text evidence="5">The complex is composed of two ATP-binding proteins (ModC), two transmembrane proteins (ModB) and a solute-binding protein (ModA).</text>
</comment>
<dbReference type="PANTHER" id="PTHR30632">
    <property type="entry name" value="MOLYBDATE-BINDING PERIPLASMIC PROTEIN"/>
    <property type="match status" value="1"/>
</dbReference>
<dbReference type="GO" id="GO:0030973">
    <property type="term" value="F:molybdate ion binding"/>
    <property type="evidence" value="ECO:0007669"/>
    <property type="project" value="InterPro"/>
</dbReference>
<feature type="binding site" evidence="6">
    <location>
        <position position="176"/>
    </location>
    <ligand>
        <name>molybdate</name>
        <dbReference type="ChEBI" id="CHEBI:36264"/>
    </ligand>
</feature>
<evidence type="ECO:0000313" key="9">
    <source>
        <dbReference type="Proteomes" id="UP000534783"/>
    </source>
</evidence>
<dbReference type="AlphaFoldDB" id="A0A7X6DU20"/>
<dbReference type="InterPro" id="IPR050682">
    <property type="entry name" value="ModA/WtpA"/>
</dbReference>
<dbReference type="CDD" id="cd13539">
    <property type="entry name" value="PBP2_AvModA"/>
    <property type="match status" value="1"/>
</dbReference>
<keyword evidence="9" id="KW-1185">Reference proteome</keyword>
<evidence type="ECO:0000256" key="3">
    <source>
        <dbReference type="ARBA" id="ARBA00022723"/>
    </source>
</evidence>
<evidence type="ECO:0000256" key="5">
    <source>
        <dbReference type="ARBA" id="ARBA00062515"/>
    </source>
</evidence>